<evidence type="ECO:0000313" key="2">
    <source>
        <dbReference type="Proteomes" id="UP000236291"/>
    </source>
</evidence>
<name>A0A2K3KHD0_TRIPR</name>
<evidence type="ECO:0000313" key="1">
    <source>
        <dbReference type="EMBL" id="PNX65659.1"/>
    </source>
</evidence>
<dbReference type="Proteomes" id="UP000236291">
    <property type="component" value="Unassembled WGS sequence"/>
</dbReference>
<accession>A0A2K3KHD0</accession>
<reference evidence="1 2" key="2">
    <citation type="journal article" date="2017" name="Front. Plant Sci.">
        <title>Gene Classification and Mining of Molecular Markers Useful in Red Clover (Trifolium pratense) Breeding.</title>
        <authorList>
            <person name="Istvanek J."/>
            <person name="Dluhosova J."/>
            <person name="Dluhos P."/>
            <person name="Patkova L."/>
            <person name="Nedelnik J."/>
            <person name="Repkova J."/>
        </authorList>
    </citation>
    <scope>NUCLEOTIDE SEQUENCE [LARGE SCALE GENOMIC DNA]</scope>
    <source>
        <strain evidence="2">cv. Tatra</strain>
        <tissue evidence="1">Young leaves</tissue>
    </source>
</reference>
<dbReference type="AlphaFoldDB" id="A0A2K3KHD0"/>
<reference evidence="1 2" key="1">
    <citation type="journal article" date="2014" name="Am. J. Bot.">
        <title>Genome assembly and annotation for red clover (Trifolium pratense; Fabaceae).</title>
        <authorList>
            <person name="Istvanek J."/>
            <person name="Jaros M."/>
            <person name="Krenek A."/>
            <person name="Repkova J."/>
        </authorList>
    </citation>
    <scope>NUCLEOTIDE SEQUENCE [LARGE SCALE GENOMIC DNA]</scope>
    <source>
        <strain evidence="2">cv. Tatra</strain>
        <tissue evidence="1">Young leaves</tissue>
    </source>
</reference>
<dbReference type="EMBL" id="ASHM01096364">
    <property type="protein sequence ID" value="PNX65659.1"/>
    <property type="molecule type" value="Genomic_DNA"/>
</dbReference>
<feature type="non-terminal residue" evidence="1">
    <location>
        <position position="1"/>
    </location>
</feature>
<protein>
    <submittedName>
        <fullName evidence="1">Uncharacterized protein</fullName>
    </submittedName>
</protein>
<proteinExistence type="predicted"/>
<comment type="caution">
    <text evidence="1">The sequence shown here is derived from an EMBL/GenBank/DDBJ whole genome shotgun (WGS) entry which is preliminary data.</text>
</comment>
<gene>
    <name evidence="1" type="ORF">L195_g054651</name>
</gene>
<organism evidence="1 2">
    <name type="scientific">Trifolium pratense</name>
    <name type="common">Red clover</name>
    <dbReference type="NCBI Taxonomy" id="57577"/>
    <lineage>
        <taxon>Eukaryota</taxon>
        <taxon>Viridiplantae</taxon>
        <taxon>Streptophyta</taxon>
        <taxon>Embryophyta</taxon>
        <taxon>Tracheophyta</taxon>
        <taxon>Spermatophyta</taxon>
        <taxon>Magnoliopsida</taxon>
        <taxon>eudicotyledons</taxon>
        <taxon>Gunneridae</taxon>
        <taxon>Pentapetalae</taxon>
        <taxon>rosids</taxon>
        <taxon>fabids</taxon>
        <taxon>Fabales</taxon>
        <taxon>Fabaceae</taxon>
        <taxon>Papilionoideae</taxon>
        <taxon>50 kb inversion clade</taxon>
        <taxon>NPAAA clade</taxon>
        <taxon>Hologalegina</taxon>
        <taxon>IRL clade</taxon>
        <taxon>Trifolieae</taxon>
        <taxon>Trifolium</taxon>
    </lineage>
</organism>
<sequence length="81" mass="9142">KRSESIKWMQRAEDYLYTEGYPVISEAGTLKEKLAKTGKHVEVSKKEGFESLKAVGVLKISSSEATKKRNYEASKEIESDD</sequence>